<name>A0AB36CIA9_9CORY</name>
<sequence length="250" mass="25927">MLTVAAVIVVAILIGAFFQRITGLGVGLVGGPVLSILLGPVAGITMVNGLSIINAVNNAWAVRRQTDWRKFRLISGALVAGSLPAVAVIFFLEGPWLLIAIGAFVLVALGISLFPADKFNVSQDAKGPLLAFGAVGGFMSTIAGIAGPSLTVYSRITGWDYREFVATLHPVLVVANTVSFLLKLVLLGGVDFTGTPLWLWVLAVAMLFVGAWLGDRVSARISTSMARSLATALAAAGAGAVLIRGLMQLA</sequence>
<dbReference type="GO" id="GO:0005886">
    <property type="term" value="C:plasma membrane"/>
    <property type="evidence" value="ECO:0007669"/>
    <property type="project" value="UniProtKB-SubCell"/>
</dbReference>
<feature type="transmembrane region" description="Helical" evidence="5">
    <location>
        <begin position="71"/>
        <end position="90"/>
    </location>
</feature>
<evidence type="ECO:0000256" key="1">
    <source>
        <dbReference type="ARBA" id="ARBA00004141"/>
    </source>
</evidence>
<evidence type="ECO:0000256" key="3">
    <source>
        <dbReference type="ARBA" id="ARBA00022989"/>
    </source>
</evidence>
<accession>A0AB36CIA9</accession>
<gene>
    <name evidence="6" type="ORF">HF853_02465</name>
</gene>
<feature type="transmembrane region" description="Helical" evidence="5">
    <location>
        <begin position="167"/>
        <end position="190"/>
    </location>
</feature>
<feature type="transmembrane region" description="Helical" evidence="5">
    <location>
        <begin position="28"/>
        <end position="50"/>
    </location>
</feature>
<evidence type="ECO:0000313" key="7">
    <source>
        <dbReference type="Proteomes" id="UP000544551"/>
    </source>
</evidence>
<dbReference type="Proteomes" id="UP000544551">
    <property type="component" value="Unassembled WGS sequence"/>
</dbReference>
<keyword evidence="4 5" id="KW-0472">Membrane</keyword>
<comment type="similarity">
    <text evidence="5">Belongs to the 4-toluene sulfonate uptake permease (TSUP) (TC 2.A.102) family.</text>
</comment>
<protein>
    <recommendedName>
        <fullName evidence="5">Probable membrane transporter protein</fullName>
    </recommendedName>
</protein>
<evidence type="ECO:0000313" key="6">
    <source>
        <dbReference type="EMBL" id="NME88558.1"/>
    </source>
</evidence>
<dbReference type="AlphaFoldDB" id="A0AB36CIA9"/>
<organism evidence="6 7">
    <name type="scientific">Corynebacterium stationis</name>
    <dbReference type="NCBI Taxonomy" id="1705"/>
    <lineage>
        <taxon>Bacteria</taxon>
        <taxon>Bacillati</taxon>
        <taxon>Actinomycetota</taxon>
        <taxon>Actinomycetes</taxon>
        <taxon>Mycobacteriales</taxon>
        <taxon>Corynebacteriaceae</taxon>
        <taxon>Corynebacterium</taxon>
    </lineage>
</organism>
<evidence type="ECO:0000256" key="5">
    <source>
        <dbReference type="RuleBase" id="RU363041"/>
    </source>
</evidence>
<reference evidence="6 7" key="1">
    <citation type="submission" date="2020-04" db="EMBL/GenBank/DDBJ databases">
        <authorList>
            <person name="Hitch T.C.A."/>
            <person name="Wylensek D."/>
            <person name="Clavel T."/>
        </authorList>
    </citation>
    <scope>NUCLEOTIDE SEQUENCE [LARGE SCALE GENOMIC DNA]</scope>
    <source>
        <strain evidence="6 7">BL-383-APC-3D</strain>
    </source>
</reference>
<dbReference type="InterPro" id="IPR002781">
    <property type="entry name" value="TM_pro_TauE-like"/>
</dbReference>
<feature type="transmembrane region" description="Helical" evidence="5">
    <location>
        <begin position="128"/>
        <end position="147"/>
    </location>
</feature>
<dbReference type="Pfam" id="PF01925">
    <property type="entry name" value="TauE"/>
    <property type="match status" value="1"/>
</dbReference>
<proteinExistence type="inferred from homology"/>
<dbReference type="RefSeq" id="WP_168969055.1">
    <property type="nucleotide sequence ID" value="NZ_JABAFZ010000002.1"/>
</dbReference>
<comment type="caution">
    <text evidence="6">The sequence shown here is derived from an EMBL/GenBank/DDBJ whole genome shotgun (WGS) entry which is preliminary data.</text>
</comment>
<evidence type="ECO:0000256" key="2">
    <source>
        <dbReference type="ARBA" id="ARBA00022692"/>
    </source>
</evidence>
<keyword evidence="5" id="KW-1003">Cell membrane</keyword>
<feature type="transmembrane region" description="Helical" evidence="5">
    <location>
        <begin position="96"/>
        <end position="116"/>
    </location>
</feature>
<keyword evidence="3 5" id="KW-1133">Transmembrane helix</keyword>
<keyword evidence="2 5" id="KW-0812">Transmembrane</keyword>
<comment type="subcellular location">
    <subcellularLocation>
        <location evidence="5">Cell membrane</location>
        <topology evidence="5">Multi-pass membrane protein</topology>
    </subcellularLocation>
    <subcellularLocation>
        <location evidence="1">Membrane</location>
        <topology evidence="1">Multi-pass membrane protein</topology>
    </subcellularLocation>
</comment>
<feature type="transmembrane region" description="Helical" evidence="5">
    <location>
        <begin position="197"/>
        <end position="214"/>
    </location>
</feature>
<dbReference type="EMBL" id="JABAFZ010000002">
    <property type="protein sequence ID" value="NME88558.1"/>
    <property type="molecule type" value="Genomic_DNA"/>
</dbReference>
<evidence type="ECO:0000256" key="4">
    <source>
        <dbReference type="ARBA" id="ARBA00023136"/>
    </source>
</evidence>
<feature type="transmembrane region" description="Helical" evidence="5">
    <location>
        <begin position="226"/>
        <end position="247"/>
    </location>
</feature>